<sequence>MVLMGGQVFRVQAAVGGADHAAAVVPLGRNQRLIIPPRPPLPQRFLHLTLNLSLTQISAVLCCGDNTTLLLAPFHWPSQGLQILFYILHPSIHCYLCRMVPTPTSWRPRVVIMLSTGWQRLPFGSGRWFLRLSADFL</sequence>
<name>A0A8A5D601_9VIRU</name>
<protein>
    <recommendedName>
        <fullName evidence="2">Non-structural protein NS-S</fullName>
    </recommendedName>
</protein>
<gene>
    <name evidence="1" type="primary">ORF3</name>
</gene>
<proteinExistence type="predicted"/>
<reference evidence="1" key="2">
    <citation type="journal article" date="2021" name="Viruses">
        <title>Characterizing and Evaluating the Zoonotic Potential of Novel Viruses Discovered in Vampire Bats.</title>
        <authorList>
            <person name="Bergner L.M."/>
            <person name="Mollentze N."/>
            <person name="Orton R.J."/>
            <person name="Tello C."/>
            <person name="Broos A."/>
            <person name="Biek R."/>
            <person name="Streicker D.G."/>
        </authorList>
    </citation>
    <scope>NUCLEOTIDE SEQUENCE</scope>
    <source>
        <strain evidence="1">DesRot/Peru/AYA11_F_DrHEV</strain>
    </source>
</reference>
<evidence type="ECO:0000313" key="1">
    <source>
        <dbReference type="EMBL" id="QTE76062.1"/>
    </source>
</evidence>
<dbReference type="EMBL" id="MW249012">
    <property type="protein sequence ID" value="QTE76062.1"/>
    <property type="molecule type" value="Genomic_RNA"/>
</dbReference>
<evidence type="ECO:0008006" key="2">
    <source>
        <dbReference type="Google" id="ProtNLM"/>
    </source>
</evidence>
<organism evidence="1">
    <name type="scientific">Bat hepatitis E virus</name>
    <dbReference type="NCBI Taxonomy" id="1216472"/>
    <lineage>
        <taxon>Viruses</taxon>
        <taxon>Riboviria</taxon>
        <taxon>Orthornavirae</taxon>
        <taxon>Kitrinoviricota</taxon>
        <taxon>Alsuviricetes</taxon>
        <taxon>Hepelivirales</taxon>
        <taxon>Hepeviridae</taxon>
        <taxon>Orthohepevirinae</taxon>
        <taxon>Chirohepevirus</taxon>
        <taxon>Chirohepevirus eptesici</taxon>
    </lineage>
</organism>
<accession>A0A8A5D601</accession>
<reference evidence="1" key="1">
    <citation type="submission" date="2020-11" db="EMBL/GenBank/DDBJ databases">
        <authorList>
            <person name="Bergner L."/>
            <person name="Mollentze N."/>
            <person name="Orton R."/>
            <person name="Tello C."/>
            <person name="Broos A."/>
            <person name="Biek R."/>
            <person name="Streicker D."/>
        </authorList>
    </citation>
    <scope>NUCLEOTIDE SEQUENCE</scope>
    <source>
        <strain evidence="1">DesRot/Peru/AYA11_F_DrHEV</strain>
    </source>
</reference>